<keyword evidence="3 6" id="KW-0547">Nucleotide-binding</keyword>
<dbReference type="NCBIfam" id="NF000908">
    <property type="entry name" value="PRK00089.1"/>
    <property type="match status" value="1"/>
</dbReference>
<comment type="caution">
    <text evidence="6">Lacks conserved residue(s) required for the propagation of feature annotation.</text>
</comment>
<keyword evidence="5 6" id="KW-0342">GTP-binding</keyword>
<evidence type="ECO:0000256" key="5">
    <source>
        <dbReference type="ARBA" id="ARBA00023134"/>
    </source>
</evidence>
<dbReference type="InterPro" id="IPR009019">
    <property type="entry name" value="KH_sf_prok-type"/>
</dbReference>
<evidence type="ECO:0000256" key="6">
    <source>
        <dbReference type="HAMAP-Rule" id="MF_00367"/>
    </source>
</evidence>
<feature type="domain" description="G" evidence="7">
    <location>
        <begin position="8"/>
        <end position="118"/>
    </location>
</feature>
<dbReference type="GO" id="GO:0070181">
    <property type="term" value="F:small ribosomal subunit rRNA binding"/>
    <property type="evidence" value="ECO:0007669"/>
    <property type="project" value="UniProtKB-UniRule"/>
</dbReference>
<reference evidence="9 10" key="1">
    <citation type="submission" date="2019-12" db="EMBL/GenBank/DDBJ databases">
        <authorList>
            <person name="Santos-Garcia D."/>
            <person name="Santos-Garcia D."/>
            <person name="Santos-Garcia D."/>
        </authorList>
    </citation>
    <scope>NUCLEOTIDE SEQUENCE [LARGE SCALE GENOMIC DNA]</scope>
    <source>
        <strain evidence="9">SiSi</strain>
    </source>
</reference>
<proteinExistence type="inferred from homology"/>
<dbReference type="SUPFAM" id="SSF54814">
    <property type="entry name" value="Prokaryotic type KH domain (KH-domain type II)"/>
    <property type="match status" value="1"/>
</dbReference>
<evidence type="ECO:0000256" key="1">
    <source>
        <dbReference type="ARBA" id="ARBA00007921"/>
    </source>
</evidence>
<protein>
    <recommendedName>
        <fullName evidence="2 6">GTPase Era</fullName>
    </recommendedName>
</protein>
<dbReference type="Gene3D" id="3.30.300.20">
    <property type="match status" value="1"/>
</dbReference>
<dbReference type="PANTHER" id="PTHR42698:SF1">
    <property type="entry name" value="GTPASE ERA, MITOCHONDRIAL"/>
    <property type="match status" value="1"/>
</dbReference>
<feature type="domain" description="KH type-2" evidence="8">
    <location>
        <begin position="202"/>
        <end position="271"/>
    </location>
</feature>
<dbReference type="EMBL" id="CACTJB010000002">
    <property type="protein sequence ID" value="CAA3706832.1"/>
    <property type="molecule type" value="Genomic_DNA"/>
</dbReference>
<accession>A0A6S6RYR2</accession>
<comment type="similarity">
    <text evidence="1 6">Belongs to the TRAFAC class TrmE-Era-EngA-EngB-Septin-like GTPase superfamily. Era GTPase family.</text>
</comment>
<dbReference type="InterPro" id="IPR027417">
    <property type="entry name" value="P-loop_NTPase"/>
</dbReference>
<dbReference type="GO" id="GO:0005525">
    <property type="term" value="F:GTP binding"/>
    <property type="evidence" value="ECO:0007669"/>
    <property type="project" value="UniProtKB-UniRule"/>
</dbReference>
<keyword evidence="6" id="KW-0690">Ribosome biogenesis</keyword>
<dbReference type="CDD" id="cd22534">
    <property type="entry name" value="KH-II_Era"/>
    <property type="match status" value="1"/>
</dbReference>
<comment type="subunit">
    <text evidence="6">Monomer.</text>
</comment>
<dbReference type="GO" id="GO:0005886">
    <property type="term" value="C:plasma membrane"/>
    <property type="evidence" value="ECO:0007669"/>
    <property type="project" value="UniProtKB-SubCell"/>
</dbReference>
<keyword evidence="6" id="KW-0472">Membrane</keyword>
<dbReference type="PRINTS" id="PR00326">
    <property type="entry name" value="GTP1OBG"/>
</dbReference>
<dbReference type="InterPro" id="IPR005225">
    <property type="entry name" value="Small_GTP-bd"/>
</dbReference>
<dbReference type="AlphaFoldDB" id="A0A6S6RYR2"/>
<dbReference type="GO" id="GO:0005829">
    <property type="term" value="C:cytosol"/>
    <property type="evidence" value="ECO:0007669"/>
    <property type="project" value="TreeGrafter"/>
</dbReference>
<keyword evidence="6" id="KW-0699">rRNA-binding</keyword>
<evidence type="ECO:0000256" key="4">
    <source>
        <dbReference type="ARBA" id="ARBA00022884"/>
    </source>
</evidence>
<sequence>MNNICGLVSLVGRSNVGKSTLINRILGHKISITSKHRLTTRKQIIGVKTTGNIQIIYLDTPGIIKKDYKKYNQIWINAIKNADCVIFVIDRMYWYFEEQILFKHIKKNNISIILVINKIDWIKNKTSLLPWLTKLYNKLQCAKIIPISAKVGIGIKELESIIISHLPKNNHYFPAKLKTDQNKRILIAELIRENLINKLHSELPYLVDVTLEKIINTNQTIDINALIIVERNSQKHILLGIVKKICIESRIAIENIFHKNIRLKIWVKVKKH</sequence>
<keyword evidence="4 6" id="KW-0694">RNA-binding</keyword>
<keyword evidence="9" id="KW-0378">Hydrolase</keyword>
<comment type="function">
    <text evidence="6">An essential GTPase that binds both GDP and GTP, with rapid nucleotide exchange. Plays a role in 16S rRNA processing and 30S ribosomal subunit biogenesis and possibly also in cell cycle regulation and energy metabolism.</text>
</comment>
<dbReference type="Pfam" id="PF01926">
    <property type="entry name" value="MMR_HSR1"/>
    <property type="match status" value="1"/>
</dbReference>
<comment type="caution">
    <text evidence="9">The sequence shown here is derived from an EMBL/GenBank/DDBJ whole genome shotgun (WGS) entry which is preliminary data.</text>
</comment>
<dbReference type="SUPFAM" id="SSF52540">
    <property type="entry name" value="P-loop containing nucleoside triphosphate hydrolases"/>
    <property type="match status" value="1"/>
</dbReference>
<keyword evidence="6" id="KW-0963">Cytoplasm</keyword>
<dbReference type="InterPro" id="IPR004044">
    <property type="entry name" value="KH_dom_type_2"/>
</dbReference>
<comment type="subcellular location">
    <subcellularLocation>
        <location evidence="6">Cytoplasm</location>
    </subcellularLocation>
    <subcellularLocation>
        <location evidence="6">Cell membrane</location>
        <topology evidence="6">Peripheral membrane protein</topology>
    </subcellularLocation>
</comment>
<dbReference type="InterPro" id="IPR015946">
    <property type="entry name" value="KH_dom-like_a/b"/>
</dbReference>
<dbReference type="PANTHER" id="PTHR42698">
    <property type="entry name" value="GTPASE ERA"/>
    <property type="match status" value="1"/>
</dbReference>
<dbReference type="InterPro" id="IPR005662">
    <property type="entry name" value="GTPase_Era-like"/>
</dbReference>
<evidence type="ECO:0000313" key="9">
    <source>
        <dbReference type="EMBL" id="CAA3706832.1"/>
    </source>
</evidence>
<feature type="binding site" evidence="6">
    <location>
        <begin position="117"/>
        <end position="120"/>
    </location>
    <ligand>
        <name>GTP</name>
        <dbReference type="ChEBI" id="CHEBI:37565"/>
    </ligand>
</feature>
<evidence type="ECO:0000256" key="2">
    <source>
        <dbReference type="ARBA" id="ARBA00020484"/>
    </source>
</evidence>
<dbReference type="RefSeq" id="WP_183042944.1">
    <property type="nucleotide sequence ID" value="NZ_CACTJB010000002.1"/>
</dbReference>
<dbReference type="Gene3D" id="3.40.50.300">
    <property type="entry name" value="P-loop containing nucleotide triphosphate hydrolases"/>
    <property type="match status" value="1"/>
</dbReference>
<gene>
    <name evidence="6 9" type="primary">era</name>
    <name evidence="9" type="ORF">SISI_0147</name>
</gene>
<evidence type="ECO:0000313" key="10">
    <source>
        <dbReference type="Proteomes" id="UP000560980"/>
    </source>
</evidence>
<evidence type="ECO:0000259" key="7">
    <source>
        <dbReference type="Pfam" id="PF01926"/>
    </source>
</evidence>
<dbReference type="NCBIfam" id="TIGR00231">
    <property type="entry name" value="small_GTP"/>
    <property type="match status" value="1"/>
</dbReference>
<keyword evidence="6" id="KW-1003">Cell membrane</keyword>
<evidence type="ECO:0000259" key="8">
    <source>
        <dbReference type="Pfam" id="PF07650"/>
    </source>
</evidence>
<dbReference type="Pfam" id="PF07650">
    <property type="entry name" value="KH_2"/>
    <property type="match status" value="1"/>
</dbReference>
<dbReference type="InterPro" id="IPR006073">
    <property type="entry name" value="GTP-bd"/>
</dbReference>
<evidence type="ECO:0000256" key="3">
    <source>
        <dbReference type="ARBA" id="ARBA00022741"/>
    </source>
</evidence>
<dbReference type="GO" id="GO:0000028">
    <property type="term" value="P:ribosomal small subunit assembly"/>
    <property type="evidence" value="ECO:0007669"/>
    <property type="project" value="TreeGrafter"/>
</dbReference>
<dbReference type="InterPro" id="IPR030388">
    <property type="entry name" value="G_ERA_dom"/>
</dbReference>
<dbReference type="HAMAP" id="MF_00367">
    <property type="entry name" value="GTPase_Era"/>
    <property type="match status" value="1"/>
</dbReference>
<organism evidence="9 10">
    <name type="scientific">Candidatus Portiera aleyrodidarum</name>
    <name type="common">primary endosymbiont of Bemisia tabaci</name>
    <dbReference type="NCBI Taxonomy" id="91844"/>
    <lineage>
        <taxon>Bacteria</taxon>
        <taxon>Pseudomonadati</taxon>
        <taxon>Pseudomonadota</taxon>
        <taxon>Gammaproteobacteria</taxon>
        <taxon>Candidatus Johnevansiales</taxon>
        <taxon>Candidatus Johnevansiaceae</taxon>
        <taxon>Candidatus Portiera</taxon>
    </lineage>
</organism>
<dbReference type="NCBIfam" id="TIGR00436">
    <property type="entry name" value="era"/>
    <property type="match status" value="1"/>
</dbReference>
<name>A0A6S6RYR2_9GAMM</name>
<dbReference type="CDD" id="cd04163">
    <property type="entry name" value="Era"/>
    <property type="match status" value="1"/>
</dbReference>
<feature type="binding site" evidence="6">
    <location>
        <begin position="59"/>
        <end position="63"/>
    </location>
    <ligand>
        <name>GTP</name>
        <dbReference type="ChEBI" id="CHEBI:37565"/>
    </ligand>
</feature>
<dbReference type="GO" id="GO:0003924">
    <property type="term" value="F:GTPase activity"/>
    <property type="evidence" value="ECO:0007669"/>
    <property type="project" value="UniProtKB-UniRule"/>
</dbReference>
<dbReference type="GO" id="GO:0043024">
    <property type="term" value="F:ribosomal small subunit binding"/>
    <property type="evidence" value="ECO:0007669"/>
    <property type="project" value="TreeGrafter"/>
</dbReference>
<dbReference type="Proteomes" id="UP000560980">
    <property type="component" value="Unassembled WGS sequence"/>
</dbReference>